<accession>A0A897NUQ9</accession>
<dbReference type="PANTHER" id="PTHR30154:SF34">
    <property type="entry name" value="TRANSCRIPTIONAL REGULATOR AZLB"/>
    <property type="match status" value="1"/>
</dbReference>
<dbReference type="RefSeq" id="WP_229121234.1">
    <property type="nucleotide sequence ID" value="NZ_CP064791.1"/>
</dbReference>
<dbReference type="GeneID" id="68859105"/>
<dbReference type="InterPro" id="IPR011008">
    <property type="entry name" value="Dimeric_a/b-barrel"/>
</dbReference>
<reference evidence="5 6" key="1">
    <citation type="submission" date="2020-11" db="EMBL/GenBank/DDBJ databases">
        <title>Carbohydrate-dependent, anaerobic sulfur respiration: A novel catabolism in halophilic archaea.</title>
        <authorList>
            <person name="Sorokin D.Y."/>
            <person name="Messina E."/>
            <person name="Smedile F."/>
            <person name="La Cono V."/>
            <person name="Hallsworth J.E."/>
            <person name="Yakimov M.M."/>
        </authorList>
    </citation>
    <scope>NUCLEOTIDE SEQUENCE [LARGE SCALE GENOMIC DNA]</scope>
    <source>
        <strain evidence="5 6">HSR-Est</strain>
    </source>
</reference>
<dbReference type="GO" id="GO:0043200">
    <property type="term" value="P:response to amino acid"/>
    <property type="evidence" value="ECO:0007669"/>
    <property type="project" value="TreeGrafter"/>
</dbReference>
<dbReference type="Proteomes" id="UP000663292">
    <property type="component" value="Chromosome"/>
</dbReference>
<evidence type="ECO:0000256" key="1">
    <source>
        <dbReference type="ARBA" id="ARBA00023015"/>
    </source>
</evidence>
<dbReference type="GO" id="GO:0005829">
    <property type="term" value="C:cytosol"/>
    <property type="evidence" value="ECO:0007669"/>
    <property type="project" value="TreeGrafter"/>
</dbReference>
<dbReference type="Gene3D" id="1.10.10.10">
    <property type="entry name" value="Winged helix-like DNA-binding domain superfamily/Winged helix DNA-binding domain"/>
    <property type="match status" value="1"/>
</dbReference>
<dbReference type="PANTHER" id="PTHR30154">
    <property type="entry name" value="LEUCINE-RESPONSIVE REGULATORY PROTEIN"/>
    <property type="match status" value="1"/>
</dbReference>
<dbReference type="InterPro" id="IPR019888">
    <property type="entry name" value="Tscrpt_reg_AsnC-like"/>
</dbReference>
<evidence type="ECO:0000259" key="4">
    <source>
        <dbReference type="PROSITE" id="PS50956"/>
    </source>
</evidence>
<proteinExistence type="predicted"/>
<keyword evidence="3" id="KW-0804">Transcription</keyword>
<protein>
    <submittedName>
        <fullName evidence="5">DNA-binding transcriptional regulator, Lrp family</fullName>
    </submittedName>
</protein>
<dbReference type="PRINTS" id="PR00033">
    <property type="entry name" value="HTHASNC"/>
</dbReference>
<dbReference type="AlphaFoldDB" id="A0A897NUQ9"/>
<evidence type="ECO:0000256" key="2">
    <source>
        <dbReference type="ARBA" id="ARBA00023125"/>
    </source>
</evidence>
<feature type="domain" description="HTH asnC-type" evidence="4">
    <location>
        <begin position="14"/>
        <end position="75"/>
    </location>
</feature>
<dbReference type="PROSITE" id="PS50956">
    <property type="entry name" value="HTH_ASNC_2"/>
    <property type="match status" value="1"/>
</dbReference>
<dbReference type="InterPro" id="IPR000485">
    <property type="entry name" value="AsnC-type_HTH_dom"/>
</dbReference>
<dbReference type="Gene3D" id="3.30.70.920">
    <property type="match status" value="1"/>
</dbReference>
<dbReference type="SUPFAM" id="SSF54909">
    <property type="entry name" value="Dimeric alpha+beta barrel"/>
    <property type="match status" value="1"/>
</dbReference>
<dbReference type="InterPro" id="IPR036388">
    <property type="entry name" value="WH-like_DNA-bd_sf"/>
</dbReference>
<dbReference type="SMART" id="SM00344">
    <property type="entry name" value="HTH_ASNC"/>
    <property type="match status" value="1"/>
</dbReference>
<evidence type="ECO:0000313" key="5">
    <source>
        <dbReference type="EMBL" id="QSG15981.1"/>
    </source>
</evidence>
<keyword evidence="6" id="KW-1185">Reference proteome</keyword>
<dbReference type="InterPro" id="IPR036390">
    <property type="entry name" value="WH_DNA-bd_sf"/>
</dbReference>
<gene>
    <name evidence="5" type="ORF">HSEST_2471</name>
</gene>
<evidence type="ECO:0000256" key="3">
    <source>
        <dbReference type="ARBA" id="ARBA00023163"/>
    </source>
</evidence>
<dbReference type="GO" id="GO:0043565">
    <property type="term" value="F:sequence-specific DNA binding"/>
    <property type="evidence" value="ECO:0007669"/>
    <property type="project" value="InterPro"/>
</dbReference>
<organism evidence="5 6">
    <name type="scientific">Halapricum desulfuricans</name>
    <dbReference type="NCBI Taxonomy" id="2841257"/>
    <lineage>
        <taxon>Archaea</taxon>
        <taxon>Methanobacteriati</taxon>
        <taxon>Methanobacteriota</taxon>
        <taxon>Stenosarchaea group</taxon>
        <taxon>Halobacteria</taxon>
        <taxon>Halobacteriales</taxon>
        <taxon>Haloarculaceae</taxon>
        <taxon>Halapricum</taxon>
    </lineage>
</organism>
<dbReference type="EMBL" id="CP064791">
    <property type="protein sequence ID" value="QSG15981.1"/>
    <property type="molecule type" value="Genomic_DNA"/>
</dbReference>
<name>A0A897NUQ9_9EURY</name>
<dbReference type="InterPro" id="IPR019887">
    <property type="entry name" value="Tscrpt_reg_AsnC/Lrp_C"/>
</dbReference>
<keyword evidence="1" id="KW-0805">Transcription regulation</keyword>
<evidence type="ECO:0000313" key="6">
    <source>
        <dbReference type="Proteomes" id="UP000663292"/>
    </source>
</evidence>
<dbReference type="SUPFAM" id="SSF46785">
    <property type="entry name" value="Winged helix' DNA-binding domain"/>
    <property type="match status" value="1"/>
</dbReference>
<sequence>MTSTDADADLPSELDDDDRAVLEARIRDARIDAGEIAAEAGIAADRVEAKLARLEDGGVIDGYSARLDYDALGRDVTVLFRLSVADDGALERLRSDPRLVAIYAVTGGDDAVAIGKFSDTDTLNEAATELLTDDGVRSLTVTVVRDVLREFDPTALIDADRD</sequence>
<dbReference type="Pfam" id="PF01037">
    <property type="entry name" value="AsnC_trans_reg"/>
    <property type="match status" value="1"/>
</dbReference>
<keyword evidence="2 5" id="KW-0238">DNA-binding</keyword>